<evidence type="ECO:0000256" key="7">
    <source>
        <dbReference type="ARBA" id="ARBA00037721"/>
    </source>
</evidence>
<comment type="function">
    <text evidence="7">Site-specific tyrosine recombinase, which acts by catalyzing the cutting and rejoining of the recombining DNA molecules. The XerC-XerD complex is essential to convert dimers of the bacterial chromosome into monomers to permit their segregation at cell division. It also contributes to the segregational stability of plasmids.</text>
</comment>
<gene>
    <name evidence="12" type="ORF">APB76_18205</name>
</gene>
<dbReference type="Proteomes" id="UP000078406">
    <property type="component" value="Unassembled WGS sequence"/>
</dbReference>
<dbReference type="InterPro" id="IPR044068">
    <property type="entry name" value="CB"/>
</dbReference>
<dbReference type="PROSITE" id="PS51900">
    <property type="entry name" value="CB"/>
    <property type="match status" value="1"/>
</dbReference>
<dbReference type="PANTHER" id="PTHR30349">
    <property type="entry name" value="PHAGE INTEGRASE-RELATED"/>
    <property type="match status" value="1"/>
</dbReference>
<evidence type="ECO:0000256" key="8">
    <source>
        <dbReference type="ARBA" id="ARBA00038613"/>
    </source>
</evidence>
<dbReference type="GO" id="GO:0006310">
    <property type="term" value="P:DNA recombination"/>
    <property type="evidence" value="ECO:0007669"/>
    <property type="project" value="UniProtKB-KW"/>
</dbReference>
<dbReference type="AlphaFoldDB" id="A0A177XVF6"/>
<evidence type="ECO:0000259" key="10">
    <source>
        <dbReference type="PROSITE" id="PS51898"/>
    </source>
</evidence>
<comment type="subcellular location">
    <subcellularLocation>
        <location evidence="1">Cytoplasm</location>
    </subcellularLocation>
</comment>
<keyword evidence="5 9" id="KW-0238">DNA-binding</keyword>
<name>A0A177XVF6_9VIBR</name>
<dbReference type="InterPro" id="IPR013762">
    <property type="entry name" value="Integrase-like_cat_sf"/>
</dbReference>
<evidence type="ECO:0000313" key="13">
    <source>
        <dbReference type="Proteomes" id="UP000078406"/>
    </source>
</evidence>
<dbReference type="PROSITE" id="PS51898">
    <property type="entry name" value="TYR_RECOMBINASE"/>
    <property type="match status" value="1"/>
</dbReference>
<dbReference type="InterPro" id="IPR011010">
    <property type="entry name" value="DNA_brk_join_enz"/>
</dbReference>
<dbReference type="Pfam" id="PF13495">
    <property type="entry name" value="Phage_int_SAM_4"/>
    <property type="match status" value="1"/>
</dbReference>
<evidence type="ECO:0000256" key="2">
    <source>
        <dbReference type="ARBA" id="ARBA00008857"/>
    </source>
</evidence>
<dbReference type="InterPro" id="IPR004107">
    <property type="entry name" value="Integrase_SAM-like_N"/>
</dbReference>
<dbReference type="GO" id="GO:0015074">
    <property type="term" value="P:DNA integration"/>
    <property type="evidence" value="ECO:0007669"/>
    <property type="project" value="UniProtKB-KW"/>
</dbReference>
<keyword evidence="6" id="KW-0233">DNA recombination</keyword>
<dbReference type="GO" id="GO:0003677">
    <property type="term" value="F:DNA binding"/>
    <property type="evidence" value="ECO:0007669"/>
    <property type="project" value="UniProtKB-UniRule"/>
</dbReference>
<dbReference type="InterPro" id="IPR010998">
    <property type="entry name" value="Integrase_recombinase_N"/>
</dbReference>
<dbReference type="NCBIfam" id="TIGR02249">
    <property type="entry name" value="integrase_gron"/>
    <property type="match status" value="1"/>
</dbReference>
<dbReference type="FunFam" id="1.10.443.10:FF:000007">
    <property type="entry name" value="Tyrosine recombinase XerC"/>
    <property type="match status" value="1"/>
</dbReference>
<dbReference type="Gene3D" id="1.10.443.10">
    <property type="entry name" value="Intergrase catalytic core"/>
    <property type="match status" value="1"/>
</dbReference>
<evidence type="ECO:0000256" key="9">
    <source>
        <dbReference type="PROSITE-ProRule" id="PRU01248"/>
    </source>
</evidence>
<comment type="caution">
    <text evidence="12">The sequence shown here is derived from an EMBL/GenBank/DDBJ whole genome shotgun (WGS) entry which is preliminary data.</text>
</comment>
<dbReference type="Pfam" id="PF00589">
    <property type="entry name" value="Phage_integrase"/>
    <property type="match status" value="1"/>
</dbReference>
<feature type="domain" description="Tyr recombinase" evidence="10">
    <location>
        <begin position="102"/>
        <end position="316"/>
    </location>
</feature>
<reference evidence="12 13" key="1">
    <citation type="journal article" date="2016" name="Syst. Appl. Microbiol.">
        <title>Vibrio bivalvicida sp. nov., a novel larval pathogen for bivalve molluscs reared in a hatchery.</title>
        <authorList>
            <person name="Dubert J."/>
            <person name="Romalde J.L."/>
            <person name="Prado S."/>
            <person name="Barja J.L."/>
        </authorList>
    </citation>
    <scope>NUCLEOTIDE SEQUENCE [LARGE SCALE GENOMIC DNA]</scope>
    <source>
        <strain evidence="12 13">605</strain>
    </source>
</reference>
<sequence length="323" mass="37537">MSNSPFLTYVREYMLGRNYALRTVDAYVYWIHQYVLFHDKQHPKELNTKHVEDFLSHLVAQKSIAKKTQSLALNSLVFLYKEIIQQPVDLDMQFRRSDKSRKLPTVLTPSEIRKLLSHCAPKYKLPYQLMYGSGLRLMECVRLRIHDIDFEYKSLRVWQGKGGKNRIVTLAPELFSAIKLQQRISSEFYQQDMCNHAFSGCYLPESLARKYPNAEMSLNWQYLFPSERLSSDPRKESVRRHHIHHTSLQKHIKLAAKQAGIEKDISCHTLRHSFATHLLESGADIRTVQEQLGHSDVKTTQIYTHIIDRGANGVKSPLSNLLS</sequence>
<feature type="domain" description="Core-binding (CB)" evidence="11">
    <location>
        <begin position="1"/>
        <end position="84"/>
    </location>
</feature>
<proteinExistence type="inferred from homology"/>
<dbReference type="Gene3D" id="1.10.150.130">
    <property type="match status" value="1"/>
</dbReference>
<comment type="similarity">
    <text evidence="2">Belongs to the 'phage' integrase family.</text>
</comment>
<dbReference type="GO" id="GO:0005737">
    <property type="term" value="C:cytoplasm"/>
    <property type="evidence" value="ECO:0007669"/>
    <property type="project" value="UniProtKB-SubCell"/>
</dbReference>
<evidence type="ECO:0000256" key="3">
    <source>
        <dbReference type="ARBA" id="ARBA00022490"/>
    </source>
</evidence>
<evidence type="ECO:0000313" key="12">
    <source>
        <dbReference type="EMBL" id="OAJ92623.1"/>
    </source>
</evidence>
<keyword evidence="4" id="KW-0229">DNA integration</keyword>
<organism evidence="12 13">
    <name type="scientific">Vibrio bivalvicida</name>
    <dbReference type="NCBI Taxonomy" id="1276888"/>
    <lineage>
        <taxon>Bacteria</taxon>
        <taxon>Pseudomonadati</taxon>
        <taxon>Pseudomonadota</taxon>
        <taxon>Gammaproteobacteria</taxon>
        <taxon>Vibrionales</taxon>
        <taxon>Vibrionaceae</taxon>
        <taxon>Vibrio</taxon>
        <taxon>Vibrio oreintalis group</taxon>
    </lineage>
</organism>
<evidence type="ECO:0000259" key="11">
    <source>
        <dbReference type="PROSITE" id="PS51900"/>
    </source>
</evidence>
<dbReference type="InterPro" id="IPR011946">
    <property type="entry name" value="Integrase_integron-type"/>
</dbReference>
<comment type="subunit">
    <text evidence="8">Forms a cyclic heterotetrameric complex composed of two molecules of XerC and two molecules of XerD.</text>
</comment>
<evidence type="ECO:0000256" key="6">
    <source>
        <dbReference type="ARBA" id="ARBA00023172"/>
    </source>
</evidence>
<dbReference type="PANTHER" id="PTHR30349:SF64">
    <property type="entry name" value="PROPHAGE INTEGRASE INTD-RELATED"/>
    <property type="match status" value="1"/>
</dbReference>
<keyword evidence="3" id="KW-0963">Cytoplasm</keyword>
<dbReference type="SUPFAM" id="SSF56349">
    <property type="entry name" value="DNA breaking-rejoining enzymes"/>
    <property type="match status" value="1"/>
</dbReference>
<dbReference type="InterPro" id="IPR002104">
    <property type="entry name" value="Integrase_catalytic"/>
</dbReference>
<evidence type="ECO:0000256" key="5">
    <source>
        <dbReference type="ARBA" id="ARBA00023125"/>
    </source>
</evidence>
<evidence type="ECO:0000256" key="4">
    <source>
        <dbReference type="ARBA" id="ARBA00022908"/>
    </source>
</evidence>
<evidence type="ECO:0000256" key="1">
    <source>
        <dbReference type="ARBA" id="ARBA00004496"/>
    </source>
</evidence>
<dbReference type="EMBL" id="LLEI02000064">
    <property type="protein sequence ID" value="OAJ92623.1"/>
    <property type="molecule type" value="Genomic_DNA"/>
</dbReference>
<accession>A0A177XVF6</accession>
<protein>
    <submittedName>
        <fullName evidence="12">Integrase</fullName>
    </submittedName>
</protein>
<dbReference type="InterPro" id="IPR050090">
    <property type="entry name" value="Tyrosine_recombinase_XerCD"/>
</dbReference>
<dbReference type="RefSeq" id="WP_049843034.1">
    <property type="nucleotide sequence ID" value="NZ_LLEI02000064.1"/>
</dbReference>